<feature type="compositionally biased region" description="Polar residues" evidence="1">
    <location>
        <begin position="1"/>
        <end position="16"/>
    </location>
</feature>
<dbReference type="EMBL" id="JASAOG010000070">
    <property type="protein sequence ID" value="KAK0055381.1"/>
    <property type="molecule type" value="Genomic_DNA"/>
</dbReference>
<gene>
    <name evidence="2" type="ORF">Bpfe_015141</name>
</gene>
<sequence length="204" mass="22779">MGSEQSNLNDSDTGSEMASAKDISVEEGDAVQLCSLSDLHDECIQLRAGVKLLAEAIDDVFGERETSSAPTNMEKKLLEITRSNQDIVRNLAKSLEKHAKLFDQGKNEQVMAIVREVVSSVNSYMHMLIMNIRKVKRLISEADGACQCSDRRSGRANSELVYDVISENQDVDAMLLQLMDTLAEREELEKDIIKALILWKTRTS</sequence>
<name>A0AAD8BJA9_BIOPF</name>
<evidence type="ECO:0000313" key="3">
    <source>
        <dbReference type="Proteomes" id="UP001233172"/>
    </source>
</evidence>
<dbReference type="Proteomes" id="UP001233172">
    <property type="component" value="Unassembled WGS sequence"/>
</dbReference>
<evidence type="ECO:0000313" key="2">
    <source>
        <dbReference type="EMBL" id="KAK0055381.1"/>
    </source>
</evidence>
<reference evidence="2" key="1">
    <citation type="journal article" date="2023" name="PLoS Negl. Trop. Dis.">
        <title>A genome sequence for Biomphalaria pfeifferi, the major vector snail for the human-infecting parasite Schistosoma mansoni.</title>
        <authorList>
            <person name="Bu L."/>
            <person name="Lu L."/>
            <person name="Laidemitt M.R."/>
            <person name="Zhang S.M."/>
            <person name="Mutuku M."/>
            <person name="Mkoji G."/>
            <person name="Steinauer M."/>
            <person name="Loker E.S."/>
        </authorList>
    </citation>
    <scope>NUCLEOTIDE SEQUENCE</scope>
    <source>
        <strain evidence="2">KasaAsao</strain>
    </source>
</reference>
<accession>A0AAD8BJA9</accession>
<reference evidence="2" key="2">
    <citation type="submission" date="2023-04" db="EMBL/GenBank/DDBJ databases">
        <authorList>
            <person name="Bu L."/>
            <person name="Lu L."/>
            <person name="Laidemitt M.R."/>
            <person name="Zhang S.M."/>
            <person name="Mutuku M."/>
            <person name="Mkoji G."/>
            <person name="Steinauer M."/>
            <person name="Loker E.S."/>
        </authorList>
    </citation>
    <scope>NUCLEOTIDE SEQUENCE</scope>
    <source>
        <strain evidence="2">KasaAsao</strain>
        <tissue evidence="2">Whole Snail</tissue>
    </source>
</reference>
<evidence type="ECO:0000256" key="1">
    <source>
        <dbReference type="SAM" id="MobiDB-lite"/>
    </source>
</evidence>
<dbReference type="AlphaFoldDB" id="A0AAD8BJA9"/>
<organism evidence="2 3">
    <name type="scientific">Biomphalaria pfeifferi</name>
    <name type="common">Bloodfluke planorb</name>
    <name type="synonym">Freshwater snail</name>
    <dbReference type="NCBI Taxonomy" id="112525"/>
    <lineage>
        <taxon>Eukaryota</taxon>
        <taxon>Metazoa</taxon>
        <taxon>Spiralia</taxon>
        <taxon>Lophotrochozoa</taxon>
        <taxon>Mollusca</taxon>
        <taxon>Gastropoda</taxon>
        <taxon>Heterobranchia</taxon>
        <taxon>Euthyneura</taxon>
        <taxon>Panpulmonata</taxon>
        <taxon>Hygrophila</taxon>
        <taxon>Lymnaeoidea</taxon>
        <taxon>Planorbidae</taxon>
        <taxon>Biomphalaria</taxon>
    </lineage>
</organism>
<protein>
    <submittedName>
        <fullName evidence="2">Uncharacterized protein</fullName>
    </submittedName>
</protein>
<feature type="region of interest" description="Disordered" evidence="1">
    <location>
        <begin position="1"/>
        <end position="22"/>
    </location>
</feature>
<comment type="caution">
    <text evidence="2">The sequence shown here is derived from an EMBL/GenBank/DDBJ whole genome shotgun (WGS) entry which is preliminary data.</text>
</comment>
<proteinExistence type="predicted"/>
<keyword evidence="3" id="KW-1185">Reference proteome</keyword>